<protein>
    <recommendedName>
        <fullName evidence="4">histidine kinase</fullName>
        <ecNumber evidence="4">2.7.13.3</ecNumber>
    </recommendedName>
</protein>
<dbReference type="GO" id="GO:0006355">
    <property type="term" value="P:regulation of DNA-templated transcription"/>
    <property type="evidence" value="ECO:0007669"/>
    <property type="project" value="InterPro"/>
</dbReference>
<evidence type="ECO:0000256" key="6">
    <source>
        <dbReference type="ARBA" id="ARBA00022679"/>
    </source>
</evidence>
<dbReference type="Gene3D" id="3.30.565.10">
    <property type="entry name" value="Histidine kinase-like ATPase, C-terminal domain"/>
    <property type="match status" value="1"/>
</dbReference>
<evidence type="ECO:0000259" key="12">
    <source>
        <dbReference type="PROSITE" id="PS50109"/>
    </source>
</evidence>
<dbReference type="InterPro" id="IPR036890">
    <property type="entry name" value="HATPase_C_sf"/>
</dbReference>
<feature type="transmembrane region" description="Helical" evidence="11">
    <location>
        <begin position="92"/>
        <end position="109"/>
    </location>
</feature>
<dbReference type="InterPro" id="IPR005467">
    <property type="entry name" value="His_kinase_dom"/>
</dbReference>
<keyword evidence="11" id="KW-0812">Transmembrane</keyword>
<dbReference type="FunFam" id="1.10.287.130:FF:000001">
    <property type="entry name" value="Two-component sensor histidine kinase"/>
    <property type="match status" value="1"/>
</dbReference>
<dbReference type="PANTHER" id="PTHR43047:SF72">
    <property type="entry name" value="OSMOSENSING HISTIDINE PROTEIN KINASE SLN1"/>
    <property type="match status" value="1"/>
</dbReference>
<dbReference type="Pfam" id="PF00989">
    <property type="entry name" value="PAS"/>
    <property type="match status" value="1"/>
</dbReference>
<evidence type="ECO:0000256" key="10">
    <source>
        <dbReference type="SAM" id="MobiDB-lite"/>
    </source>
</evidence>
<dbReference type="Pfam" id="PF00512">
    <property type="entry name" value="HisKA"/>
    <property type="match status" value="1"/>
</dbReference>
<dbReference type="GO" id="GO:0009927">
    <property type="term" value="F:histidine phosphotransfer kinase activity"/>
    <property type="evidence" value="ECO:0007669"/>
    <property type="project" value="TreeGrafter"/>
</dbReference>
<dbReference type="InterPro" id="IPR003661">
    <property type="entry name" value="HisK_dim/P_dom"/>
</dbReference>
<keyword evidence="5" id="KW-0597">Phosphoprotein</keyword>
<accession>A0A0D0HWA0</accession>
<dbReference type="SMART" id="SM00387">
    <property type="entry name" value="HATPase_c"/>
    <property type="match status" value="1"/>
</dbReference>
<evidence type="ECO:0000259" key="13">
    <source>
        <dbReference type="PROSITE" id="PS50112"/>
    </source>
</evidence>
<dbReference type="PANTHER" id="PTHR43047">
    <property type="entry name" value="TWO-COMPONENT HISTIDINE PROTEIN KINASE"/>
    <property type="match status" value="1"/>
</dbReference>
<dbReference type="PROSITE" id="PS50112">
    <property type="entry name" value="PAS"/>
    <property type="match status" value="1"/>
</dbReference>
<evidence type="ECO:0000256" key="9">
    <source>
        <dbReference type="ARBA" id="ARBA00023136"/>
    </source>
</evidence>
<evidence type="ECO:0000256" key="5">
    <source>
        <dbReference type="ARBA" id="ARBA00022553"/>
    </source>
</evidence>
<dbReference type="SUPFAM" id="SSF47384">
    <property type="entry name" value="Homodimeric domain of signal transducing histidine kinase"/>
    <property type="match status" value="1"/>
</dbReference>
<evidence type="ECO:0000256" key="4">
    <source>
        <dbReference type="ARBA" id="ARBA00012438"/>
    </source>
</evidence>
<dbReference type="GO" id="GO:0000155">
    <property type="term" value="F:phosphorelay sensor kinase activity"/>
    <property type="evidence" value="ECO:0007669"/>
    <property type="project" value="InterPro"/>
</dbReference>
<feature type="domain" description="Histidine kinase" evidence="12">
    <location>
        <begin position="371"/>
        <end position="590"/>
    </location>
</feature>
<proteinExistence type="predicted"/>
<feature type="transmembrane region" description="Helical" evidence="11">
    <location>
        <begin position="43"/>
        <end position="61"/>
    </location>
</feature>
<dbReference type="PROSITE" id="PS50109">
    <property type="entry name" value="HIS_KIN"/>
    <property type="match status" value="1"/>
</dbReference>
<evidence type="ECO:0000256" key="3">
    <source>
        <dbReference type="ARBA" id="ARBA00004236"/>
    </source>
</evidence>
<evidence type="ECO:0000256" key="1">
    <source>
        <dbReference type="ARBA" id="ARBA00000085"/>
    </source>
</evidence>
<comment type="catalytic activity">
    <reaction evidence="1">
        <text>ATP + protein L-histidine = ADP + protein N-phospho-L-histidine.</text>
        <dbReference type="EC" id="2.7.13.3"/>
    </reaction>
</comment>
<keyword evidence="8" id="KW-0902">Two-component regulatory system</keyword>
<evidence type="ECO:0000256" key="7">
    <source>
        <dbReference type="ARBA" id="ARBA00022777"/>
    </source>
</evidence>
<keyword evidence="9 11" id="KW-0472">Membrane</keyword>
<keyword evidence="15" id="KW-1185">Reference proteome</keyword>
<keyword evidence="7" id="KW-0418">Kinase</keyword>
<dbReference type="InterPro" id="IPR003594">
    <property type="entry name" value="HATPase_dom"/>
</dbReference>
<dbReference type="Proteomes" id="UP000032120">
    <property type="component" value="Unassembled WGS sequence"/>
</dbReference>
<reference evidence="14 15" key="1">
    <citation type="submission" date="2015-01" db="EMBL/GenBank/DDBJ databases">
        <title>Draft genome sequence of Leucobacter komagatae strain VKM ST2845.</title>
        <authorList>
            <person name="Karlyshev A.V."/>
            <person name="Kudryashova E.B."/>
        </authorList>
    </citation>
    <scope>NUCLEOTIDE SEQUENCE [LARGE SCALE GENOMIC DNA]</scope>
    <source>
        <strain evidence="14 15">VKM ST2845</strain>
    </source>
</reference>
<feature type="transmembrane region" description="Helical" evidence="11">
    <location>
        <begin position="68"/>
        <end position="86"/>
    </location>
</feature>
<dbReference type="InterPro" id="IPR000014">
    <property type="entry name" value="PAS"/>
</dbReference>
<dbReference type="InterPro" id="IPR013767">
    <property type="entry name" value="PAS_fold"/>
</dbReference>
<dbReference type="Gene3D" id="3.30.450.20">
    <property type="entry name" value="PAS domain"/>
    <property type="match status" value="1"/>
</dbReference>
<feature type="transmembrane region" description="Helical" evidence="11">
    <location>
        <begin position="20"/>
        <end position="37"/>
    </location>
</feature>
<dbReference type="CDD" id="cd00130">
    <property type="entry name" value="PAS"/>
    <property type="match status" value="1"/>
</dbReference>
<sequence>MRWYRNFDHPNPLLKQAPTVAALLLALAIIRFVPGLTPTQPTFVIAAASVIAAATVLAALLSARGQLHGFLVLLIPMLDIVGFGLFRAGTGAGQSLFATLILIPVVWLATAPGPRYVAVVFALTSGMVFVPYLMHPPENPTELLRGVIAPLVYATVAGVINELSRQQRIRVEQAEQLVAERTAALHTNESMIAQLRESEHRYRTVLESFESLWAAITAQAVIATDRSGMITAWNPGAERIIGLTEEEALNRVRVDSFFAPSVLEALANTTDQQRGGAGSPDTAVVSRAGSEPREPGDLPAGIQELFARASAGLTTDEDLEIMTAGGATIPARLTVTRRNDGAGQQQGYLLVVTDETRAAEVARMKDQFVGMISHELRTPLSAIIGFIDLLRNDPQQPLTDDQRDFVDIIERNAKRLLALVGDLLFTAQVESGRFPVELHHHNMCETVRVAIHSAMPHAAEQGVTLTVSLPEHPISVQIDGGRIGQALDNLISNAIKFTPRGGRVEATVTETADTVVVSVRDTGIGIPQDEQGRLFDRFFRASTATANAVPGVGLGLNITHAIVVAHGGSMTVASEEGVGTSFDMTLPLTPRTQALPTVSGAA</sequence>
<keyword evidence="6" id="KW-0808">Transferase</keyword>
<dbReference type="InterPro" id="IPR036097">
    <property type="entry name" value="HisK_dim/P_sf"/>
</dbReference>
<dbReference type="CDD" id="cd00075">
    <property type="entry name" value="HATPase"/>
    <property type="match status" value="1"/>
</dbReference>
<dbReference type="InterPro" id="IPR004358">
    <property type="entry name" value="Sig_transdc_His_kin-like_C"/>
</dbReference>
<dbReference type="EMBL" id="JXSQ01000020">
    <property type="protein sequence ID" value="KIP51896.1"/>
    <property type="molecule type" value="Genomic_DNA"/>
</dbReference>
<feature type="region of interest" description="Disordered" evidence="10">
    <location>
        <begin position="268"/>
        <end position="299"/>
    </location>
</feature>
<dbReference type="SMART" id="SM00388">
    <property type="entry name" value="HisKA"/>
    <property type="match status" value="1"/>
</dbReference>
<feature type="transmembrane region" description="Helical" evidence="11">
    <location>
        <begin position="116"/>
        <end position="134"/>
    </location>
</feature>
<comment type="cofactor">
    <cofactor evidence="2">
        <name>a divalent metal cation</name>
        <dbReference type="ChEBI" id="CHEBI:60240"/>
    </cofactor>
</comment>
<feature type="domain" description="PAS" evidence="13">
    <location>
        <begin position="198"/>
        <end position="272"/>
    </location>
</feature>
<dbReference type="GO" id="GO:0005886">
    <property type="term" value="C:plasma membrane"/>
    <property type="evidence" value="ECO:0007669"/>
    <property type="project" value="UniProtKB-SubCell"/>
</dbReference>
<organism evidence="14 15">
    <name type="scientific">Leucobacter komagatae</name>
    <dbReference type="NCBI Taxonomy" id="55969"/>
    <lineage>
        <taxon>Bacteria</taxon>
        <taxon>Bacillati</taxon>
        <taxon>Actinomycetota</taxon>
        <taxon>Actinomycetes</taxon>
        <taxon>Micrococcales</taxon>
        <taxon>Microbacteriaceae</taxon>
        <taxon>Leucobacter</taxon>
    </lineage>
</organism>
<name>A0A0D0HWA0_9MICO</name>
<dbReference type="SMART" id="SM00091">
    <property type="entry name" value="PAS"/>
    <property type="match status" value="1"/>
</dbReference>
<dbReference type="FunFam" id="3.30.565.10:FF:000006">
    <property type="entry name" value="Sensor histidine kinase WalK"/>
    <property type="match status" value="1"/>
</dbReference>
<dbReference type="NCBIfam" id="TIGR00229">
    <property type="entry name" value="sensory_box"/>
    <property type="match status" value="1"/>
</dbReference>
<dbReference type="GO" id="GO:0005509">
    <property type="term" value="F:calcium ion binding"/>
    <property type="evidence" value="ECO:0007669"/>
    <property type="project" value="UniProtKB-ARBA"/>
</dbReference>
<dbReference type="CDD" id="cd00082">
    <property type="entry name" value="HisKA"/>
    <property type="match status" value="1"/>
</dbReference>
<gene>
    <name evidence="14" type="ORF">SD72_12615</name>
</gene>
<evidence type="ECO:0000256" key="8">
    <source>
        <dbReference type="ARBA" id="ARBA00023012"/>
    </source>
</evidence>
<comment type="subcellular location">
    <subcellularLocation>
        <location evidence="3">Cell membrane</location>
    </subcellularLocation>
</comment>
<evidence type="ECO:0000256" key="11">
    <source>
        <dbReference type="SAM" id="Phobius"/>
    </source>
</evidence>
<dbReference type="AlphaFoldDB" id="A0A0D0HWA0"/>
<comment type="caution">
    <text evidence="14">The sequence shown here is derived from an EMBL/GenBank/DDBJ whole genome shotgun (WGS) entry which is preliminary data.</text>
</comment>
<dbReference type="EC" id="2.7.13.3" evidence="4"/>
<evidence type="ECO:0000256" key="2">
    <source>
        <dbReference type="ARBA" id="ARBA00001968"/>
    </source>
</evidence>
<dbReference type="Pfam" id="PF02518">
    <property type="entry name" value="HATPase_c"/>
    <property type="match status" value="1"/>
</dbReference>
<keyword evidence="11" id="KW-1133">Transmembrane helix</keyword>
<dbReference type="InterPro" id="IPR035965">
    <property type="entry name" value="PAS-like_dom_sf"/>
</dbReference>
<dbReference type="SUPFAM" id="SSF55785">
    <property type="entry name" value="PYP-like sensor domain (PAS domain)"/>
    <property type="match status" value="1"/>
</dbReference>
<dbReference type="SUPFAM" id="SSF55874">
    <property type="entry name" value="ATPase domain of HSP90 chaperone/DNA topoisomerase II/histidine kinase"/>
    <property type="match status" value="1"/>
</dbReference>
<evidence type="ECO:0000313" key="14">
    <source>
        <dbReference type="EMBL" id="KIP51896.1"/>
    </source>
</evidence>
<dbReference type="Gene3D" id="1.10.287.130">
    <property type="match status" value="1"/>
</dbReference>
<evidence type="ECO:0000313" key="15">
    <source>
        <dbReference type="Proteomes" id="UP000032120"/>
    </source>
</evidence>
<dbReference type="PRINTS" id="PR00344">
    <property type="entry name" value="BCTRLSENSOR"/>
</dbReference>